<keyword evidence="1" id="KW-0732">Signal</keyword>
<dbReference type="AlphaFoldDB" id="A0A7G1HYM9"/>
<reference evidence="3" key="1">
    <citation type="submission" date="2020-07" db="EMBL/GenBank/DDBJ databases">
        <title>Complete genome sequencing of Coprobacter sp. strain 2CBH44.</title>
        <authorList>
            <person name="Sakamoto M."/>
            <person name="Murakami T."/>
            <person name="Mori H."/>
        </authorList>
    </citation>
    <scope>NUCLEOTIDE SEQUENCE [LARGE SCALE GENOMIC DNA]</scope>
    <source>
        <strain evidence="3">2CBH44</strain>
    </source>
</reference>
<evidence type="ECO:0000313" key="2">
    <source>
        <dbReference type="EMBL" id="BCI64766.1"/>
    </source>
</evidence>
<name>A0A7G1HYM9_9BACT</name>
<dbReference type="RefSeq" id="WP_055099292.1">
    <property type="nucleotide sequence ID" value="NZ_AP023322.1"/>
</dbReference>
<dbReference type="PROSITE" id="PS51257">
    <property type="entry name" value="PROKAR_LIPOPROTEIN"/>
    <property type="match status" value="1"/>
</dbReference>
<keyword evidence="3" id="KW-1185">Reference proteome</keyword>
<feature type="signal peptide" evidence="1">
    <location>
        <begin position="1"/>
        <end position="26"/>
    </location>
</feature>
<evidence type="ECO:0000256" key="1">
    <source>
        <dbReference type="SAM" id="SignalP"/>
    </source>
</evidence>
<feature type="chain" id="PRO_5028961228" description="Secreted protein" evidence="1">
    <location>
        <begin position="27"/>
        <end position="72"/>
    </location>
</feature>
<dbReference type="Proteomes" id="UP000594042">
    <property type="component" value="Chromosome"/>
</dbReference>
<gene>
    <name evidence="2" type="ORF">Cop2CBH44_31190</name>
</gene>
<evidence type="ECO:0000313" key="3">
    <source>
        <dbReference type="Proteomes" id="UP000594042"/>
    </source>
</evidence>
<proteinExistence type="predicted"/>
<organism evidence="2 3">
    <name type="scientific">Coprobacter secundus subsp. similis</name>
    <dbReference type="NCBI Taxonomy" id="2751153"/>
    <lineage>
        <taxon>Bacteria</taxon>
        <taxon>Pseudomonadati</taxon>
        <taxon>Bacteroidota</taxon>
        <taxon>Bacteroidia</taxon>
        <taxon>Bacteroidales</taxon>
        <taxon>Barnesiellaceae</taxon>
        <taxon>Coprobacter</taxon>
    </lineage>
</organism>
<accession>A0A7G1HYM9</accession>
<protein>
    <recommendedName>
        <fullName evidence="4">Secreted protein</fullName>
    </recommendedName>
</protein>
<sequence>MKMRSMKLKNMLWAGCFFFVALSLFTACESYDEMPPRIEGSSTAKLVFPIYEMNSEERAIVDAIRDEYKQFE</sequence>
<evidence type="ECO:0008006" key="4">
    <source>
        <dbReference type="Google" id="ProtNLM"/>
    </source>
</evidence>
<dbReference type="KEGG" id="copr:Cop2CBH44_31190"/>
<dbReference type="EMBL" id="AP023322">
    <property type="protein sequence ID" value="BCI64766.1"/>
    <property type="molecule type" value="Genomic_DNA"/>
</dbReference>